<name>A0A9D1J6T2_9BACT</name>
<dbReference type="InterPro" id="IPR025199">
    <property type="entry name" value="FtsK_4TM"/>
</dbReference>
<organism evidence="17 18">
    <name type="scientific">Candidatus Coprenecus avistercoris</name>
    <dbReference type="NCBI Taxonomy" id="2840730"/>
    <lineage>
        <taxon>Bacteria</taxon>
        <taxon>Pseudomonadati</taxon>
        <taxon>Bacteroidota</taxon>
        <taxon>Bacteroidia</taxon>
        <taxon>Bacteroidales</taxon>
        <taxon>Rikenellaceae</taxon>
        <taxon>Rikenellaceae incertae sedis</taxon>
        <taxon>Candidatus Coprenecus</taxon>
    </lineage>
</organism>
<keyword evidence="10" id="KW-0238">DNA-binding</keyword>
<evidence type="ECO:0000256" key="3">
    <source>
        <dbReference type="ARBA" id="ARBA00022475"/>
    </source>
</evidence>
<dbReference type="SUPFAM" id="SSF52540">
    <property type="entry name" value="P-loop containing nucleoside triphosphate hydrolases"/>
    <property type="match status" value="1"/>
</dbReference>
<dbReference type="Pfam" id="PF09397">
    <property type="entry name" value="FtsK_gamma"/>
    <property type="match status" value="1"/>
</dbReference>
<dbReference type="GO" id="GO:0005886">
    <property type="term" value="C:plasma membrane"/>
    <property type="evidence" value="ECO:0007669"/>
    <property type="project" value="UniProtKB-SubCell"/>
</dbReference>
<dbReference type="Proteomes" id="UP000886744">
    <property type="component" value="Unassembled WGS sequence"/>
</dbReference>
<dbReference type="InterPro" id="IPR027417">
    <property type="entry name" value="P-loop_NTPase"/>
</dbReference>
<dbReference type="SUPFAM" id="SSF103473">
    <property type="entry name" value="MFS general substrate transporter"/>
    <property type="match status" value="1"/>
</dbReference>
<feature type="domain" description="FtsK" evidence="16">
    <location>
        <begin position="490"/>
        <end position="694"/>
    </location>
</feature>
<evidence type="ECO:0000256" key="11">
    <source>
        <dbReference type="ARBA" id="ARBA00023136"/>
    </source>
</evidence>
<feature type="compositionally biased region" description="Acidic residues" evidence="14">
    <location>
        <begin position="202"/>
        <end position="252"/>
    </location>
</feature>
<keyword evidence="11 15" id="KW-0472">Membrane</keyword>
<dbReference type="InterPro" id="IPR018541">
    <property type="entry name" value="Ftsk_gamma"/>
</dbReference>
<comment type="subcellular location">
    <subcellularLocation>
        <location evidence="1">Cell membrane</location>
        <topology evidence="1">Multi-pass membrane protein</topology>
    </subcellularLocation>
</comment>
<keyword evidence="9 15" id="KW-1133">Transmembrane helix</keyword>
<dbReference type="Pfam" id="PF01580">
    <property type="entry name" value="FtsK_SpoIIIE"/>
    <property type="match status" value="1"/>
</dbReference>
<evidence type="ECO:0000313" key="18">
    <source>
        <dbReference type="Proteomes" id="UP000886744"/>
    </source>
</evidence>
<dbReference type="Gene3D" id="3.30.980.40">
    <property type="match status" value="1"/>
</dbReference>
<keyword evidence="4" id="KW-0132">Cell division</keyword>
<dbReference type="InterPro" id="IPR002543">
    <property type="entry name" value="FtsK_dom"/>
</dbReference>
<evidence type="ECO:0000256" key="4">
    <source>
        <dbReference type="ARBA" id="ARBA00022618"/>
    </source>
</evidence>
<dbReference type="PANTHER" id="PTHR22683:SF41">
    <property type="entry name" value="DNA TRANSLOCASE FTSK"/>
    <property type="match status" value="1"/>
</dbReference>
<evidence type="ECO:0000256" key="15">
    <source>
        <dbReference type="SAM" id="Phobius"/>
    </source>
</evidence>
<feature type="transmembrane region" description="Helical" evidence="15">
    <location>
        <begin position="77"/>
        <end position="97"/>
    </location>
</feature>
<keyword evidence="7" id="KW-0159">Chromosome partition</keyword>
<evidence type="ECO:0000256" key="12">
    <source>
        <dbReference type="ARBA" id="ARBA00023306"/>
    </source>
</evidence>
<dbReference type="AlphaFoldDB" id="A0A9D1J6T2"/>
<dbReference type="InterPro" id="IPR050206">
    <property type="entry name" value="FtsK/SpoIIIE/SftA"/>
</dbReference>
<dbReference type="EMBL" id="DVHI01000070">
    <property type="protein sequence ID" value="HIR62962.1"/>
    <property type="molecule type" value="Genomic_DNA"/>
</dbReference>
<dbReference type="GO" id="GO:0051301">
    <property type="term" value="P:cell division"/>
    <property type="evidence" value="ECO:0007669"/>
    <property type="project" value="UniProtKB-KW"/>
</dbReference>
<comment type="similarity">
    <text evidence="2">Belongs to the FtsK/SpoIIIE/SftA family.</text>
</comment>
<dbReference type="PANTHER" id="PTHR22683">
    <property type="entry name" value="SPORULATION PROTEIN RELATED"/>
    <property type="match status" value="1"/>
</dbReference>
<dbReference type="Pfam" id="PF13491">
    <property type="entry name" value="FtsK_4TM"/>
    <property type="match status" value="1"/>
</dbReference>
<keyword evidence="8 13" id="KW-0067">ATP-binding</keyword>
<keyword evidence="3" id="KW-1003">Cell membrane</keyword>
<evidence type="ECO:0000256" key="8">
    <source>
        <dbReference type="ARBA" id="ARBA00022840"/>
    </source>
</evidence>
<dbReference type="InterPro" id="IPR041027">
    <property type="entry name" value="FtsK_alpha"/>
</dbReference>
<feature type="binding site" evidence="13">
    <location>
        <begin position="507"/>
        <end position="514"/>
    </location>
    <ligand>
        <name>ATP</name>
        <dbReference type="ChEBI" id="CHEBI:30616"/>
    </ligand>
</feature>
<dbReference type="Gene3D" id="3.40.50.300">
    <property type="entry name" value="P-loop containing nucleotide triphosphate hydrolases"/>
    <property type="match status" value="1"/>
</dbReference>
<reference evidence="17" key="2">
    <citation type="journal article" date="2021" name="PeerJ">
        <title>Extensive microbial diversity within the chicken gut microbiome revealed by metagenomics and culture.</title>
        <authorList>
            <person name="Gilroy R."/>
            <person name="Ravi A."/>
            <person name="Getino M."/>
            <person name="Pursley I."/>
            <person name="Horton D.L."/>
            <person name="Alikhan N.F."/>
            <person name="Baker D."/>
            <person name="Gharbi K."/>
            <person name="Hall N."/>
            <person name="Watson M."/>
            <person name="Adriaenssens E.M."/>
            <person name="Foster-Nyarko E."/>
            <person name="Jarju S."/>
            <person name="Secka A."/>
            <person name="Antonio M."/>
            <person name="Oren A."/>
            <person name="Chaudhuri R.R."/>
            <person name="La Ragione R."/>
            <person name="Hildebrand F."/>
            <person name="Pallen M.J."/>
        </authorList>
    </citation>
    <scope>NUCLEOTIDE SEQUENCE</scope>
    <source>
        <strain evidence="17">ChiHjej13B12-12457</strain>
    </source>
</reference>
<evidence type="ECO:0000313" key="17">
    <source>
        <dbReference type="EMBL" id="HIR62962.1"/>
    </source>
</evidence>
<feature type="transmembrane region" description="Helical" evidence="15">
    <location>
        <begin position="12"/>
        <end position="37"/>
    </location>
</feature>
<dbReference type="InterPro" id="IPR036390">
    <property type="entry name" value="WH_DNA-bd_sf"/>
</dbReference>
<dbReference type="InterPro" id="IPR036388">
    <property type="entry name" value="WH-like_DNA-bd_sf"/>
</dbReference>
<dbReference type="GO" id="GO:0003677">
    <property type="term" value="F:DNA binding"/>
    <property type="evidence" value="ECO:0007669"/>
    <property type="project" value="UniProtKB-KW"/>
</dbReference>
<feature type="region of interest" description="Disordered" evidence="14">
    <location>
        <begin position="198"/>
        <end position="263"/>
    </location>
</feature>
<proteinExistence type="inferred from homology"/>
<sequence length="845" mass="92766">MAPVLAFLQNEVVRFVAGVVFAILSIFTFVSLLSYLFTWAEDQSLLSDDNLFSNIVTAENIGGKLGFLSANLLVSRWFGLGAFIIPFFFAGVAVYCFRKGRVRLLRLFALSLMGCIVLSTAFSFIFSFTSAKALFGDGAGGSYGYYINEWLVSMTGVFGAACIIVFFLVLWIILLNTRIVRKITTFFGSLFARREAAGAQSPEEDAGITEDDGTDGDNEEEEDWDEDEEEEEEDDGEEAEEEDEDEAEDEPEESPKQPDGPVFEIIEQPVPEPARSEPQAAAVQVPQVSAPAGESPAAAAVGTVAAAAAGNTAETVAQDIPPLQVLNGDTSDYSAVLTDEQWRTRYDPRLSLSTYRMPDLSLLKDYSDQTHEVSREELEKNNRRIVSTLKDYKISISKISARVGPTVTLYEVVPAPGVRVAQIMRLEDDIARSLAARGVRVVTLAGTNAIGIEVANEKPSIVSMKSIMEDPKFNAAKYDLPVVIGRTISNEAMSFDLAKMPHLLVAGATGQGKSVGLNAIITSLLYKKHPSELKFVLVDPKKVELSLYSPLEKHYLAKLPDAEEAIITDTKRVVYTLRSLCKLMDHRYDLLKAASVRNVKEYNEKFLSRRLNPYKGHEYMPYIVVIIDEFADLLMTAGREIEEPIARLAQLARAIGIHLVIATQRPTTNIITGTIKANFPARIAFRVMSSIDSKTILDQTGANQLVGRGDMLISTGSSEPVRVQCAFIDTPEVENIATFISSQAGFGGAYLLPECDMEDSEDGPVKKISGGNRDDLFKEAARLIVREQQGSTSLIQRKMNLGYNRAGRIMDQLEDAGIVGPSEGSKPRQVRITSLESLDELLSTL</sequence>
<gene>
    <name evidence="17" type="ORF">IAC94_05515</name>
</gene>
<evidence type="ECO:0000256" key="2">
    <source>
        <dbReference type="ARBA" id="ARBA00006474"/>
    </source>
</evidence>
<dbReference type="GO" id="GO:0007059">
    <property type="term" value="P:chromosome segregation"/>
    <property type="evidence" value="ECO:0007669"/>
    <property type="project" value="UniProtKB-KW"/>
</dbReference>
<feature type="transmembrane region" description="Helical" evidence="15">
    <location>
        <begin position="104"/>
        <end position="130"/>
    </location>
</feature>
<evidence type="ECO:0000256" key="9">
    <source>
        <dbReference type="ARBA" id="ARBA00022989"/>
    </source>
</evidence>
<evidence type="ECO:0000256" key="6">
    <source>
        <dbReference type="ARBA" id="ARBA00022741"/>
    </source>
</evidence>
<feature type="transmembrane region" description="Helical" evidence="15">
    <location>
        <begin position="150"/>
        <end position="174"/>
    </location>
</feature>
<accession>A0A9D1J6T2</accession>
<evidence type="ECO:0000256" key="7">
    <source>
        <dbReference type="ARBA" id="ARBA00022829"/>
    </source>
</evidence>
<evidence type="ECO:0000256" key="10">
    <source>
        <dbReference type="ARBA" id="ARBA00023125"/>
    </source>
</evidence>
<keyword evidence="5 15" id="KW-0812">Transmembrane</keyword>
<dbReference type="InterPro" id="IPR036259">
    <property type="entry name" value="MFS_trans_sf"/>
</dbReference>
<reference evidence="17" key="1">
    <citation type="submission" date="2020-10" db="EMBL/GenBank/DDBJ databases">
        <authorList>
            <person name="Gilroy R."/>
        </authorList>
    </citation>
    <scope>NUCLEOTIDE SEQUENCE</scope>
    <source>
        <strain evidence="17">ChiHjej13B12-12457</strain>
    </source>
</reference>
<keyword evidence="12" id="KW-0131">Cell cycle</keyword>
<dbReference type="SMART" id="SM00843">
    <property type="entry name" value="Ftsk_gamma"/>
    <property type="match status" value="1"/>
</dbReference>
<evidence type="ECO:0000256" key="1">
    <source>
        <dbReference type="ARBA" id="ARBA00004651"/>
    </source>
</evidence>
<keyword evidence="6 13" id="KW-0547">Nucleotide-binding</keyword>
<dbReference type="SUPFAM" id="SSF46785">
    <property type="entry name" value="Winged helix' DNA-binding domain"/>
    <property type="match status" value="1"/>
</dbReference>
<evidence type="ECO:0000256" key="14">
    <source>
        <dbReference type="SAM" id="MobiDB-lite"/>
    </source>
</evidence>
<comment type="caution">
    <text evidence="17">The sequence shown here is derived from an EMBL/GenBank/DDBJ whole genome shotgun (WGS) entry which is preliminary data.</text>
</comment>
<dbReference type="Gene3D" id="1.10.10.10">
    <property type="entry name" value="Winged helix-like DNA-binding domain superfamily/Winged helix DNA-binding domain"/>
    <property type="match status" value="1"/>
</dbReference>
<protein>
    <submittedName>
        <fullName evidence="17">DNA translocase FtsK</fullName>
    </submittedName>
</protein>
<evidence type="ECO:0000256" key="5">
    <source>
        <dbReference type="ARBA" id="ARBA00022692"/>
    </source>
</evidence>
<evidence type="ECO:0000256" key="13">
    <source>
        <dbReference type="PROSITE-ProRule" id="PRU00289"/>
    </source>
</evidence>
<dbReference type="Pfam" id="PF17854">
    <property type="entry name" value="FtsK_alpha"/>
    <property type="match status" value="1"/>
</dbReference>
<evidence type="ECO:0000259" key="16">
    <source>
        <dbReference type="PROSITE" id="PS50901"/>
    </source>
</evidence>
<dbReference type="GO" id="GO:0005524">
    <property type="term" value="F:ATP binding"/>
    <property type="evidence" value="ECO:0007669"/>
    <property type="project" value="UniProtKB-UniRule"/>
</dbReference>
<dbReference type="PROSITE" id="PS50901">
    <property type="entry name" value="FTSK"/>
    <property type="match status" value="1"/>
</dbReference>